<dbReference type="Proteomes" id="UP000570678">
    <property type="component" value="Unassembled WGS sequence"/>
</dbReference>
<dbReference type="AlphaFoldDB" id="A0A846YHQ4"/>
<keyword evidence="2" id="KW-1185">Reference proteome</keyword>
<name>A0A846YHQ4_9NOCA</name>
<proteinExistence type="predicted"/>
<accession>A0A846YHQ4</accession>
<reference evidence="1 2" key="1">
    <citation type="submission" date="2020-04" db="EMBL/GenBank/DDBJ databases">
        <title>MicrobeNet Type strains.</title>
        <authorList>
            <person name="Nicholson A.C."/>
        </authorList>
    </citation>
    <scope>NUCLEOTIDE SEQUENCE [LARGE SCALE GENOMIC DNA]</scope>
    <source>
        <strain evidence="1 2">JCM 3332</strain>
    </source>
</reference>
<evidence type="ECO:0000313" key="1">
    <source>
        <dbReference type="EMBL" id="NKY58345.1"/>
    </source>
</evidence>
<organism evidence="1 2">
    <name type="scientific">Nocardia flavorosea</name>
    <dbReference type="NCBI Taxonomy" id="53429"/>
    <lineage>
        <taxon>Bacteria</taxon>
        <taxon>Bacillati</taxon>
        <taxon>Actinomycetota</taxon>
        <taxon>Actinomycetes</taxon>
        <taxon>Mycobacteriales</taxon>
        <taxon>Nocardiaceae</taxon>
        <taxon>Nocardia</taxon>
    </lineage>
</organism>
<protein>
    <submittedName>
        <fullName evidence="1">Uncharacterized protein</fullName>
    </submittedName>
</protein>
<dbReference type="EMBL" id="JAAXOT010000010">
    <property type="protein sequence ID" value="NKY58345.1"/>
    <property type="molecule type" value="Genomic_DNA"/>
</dbReference>
<gene>
    <name evidence="1" type="ORF">HGA15_19815</name>
</gene>
<comment type="caution">
    <text evidence="1">The sequence shown here is derived from an EMBL/GenBank/DDBJ whole genome shotgun (WGS) entry which is preliminary data.</text>
</comment>
<evidence type="ECO:0000313" key="2">
    <source>
        <dbReference type="Proteomes" id="UP000570678"/>
    </source>
</evidence>
<dbReference type="RefSeq" id="WP_157117060.1">
    <property type="nucleotide sequence ID" value="NZ_JAAXOT010000010.1"/>
</dbReference>
<sequence>MQINLLSRKRWSTRIGLTSAILKWPDMFHIRPLHHSTPSMEPPIEHGMMQPTIQPVA</sequence>